<keyword evidence="1" id="KW-0472">Membrane</keyword>
<name>A0AAD8CCE6_BIOPF</name>
<organism evidence="3 4">
    <name type="scientific">Biomphalaria pfeifferi</name>
    <name type="common">Bloodfluke planorb</name>
    <name type="synonym">Freshwater snail</name>
    <dbReference type="NCBI Taxonomy" id="112525"/>
    <lineage>
        <taxon>Eukaryota</taxon>
        <taxon>Metazoa</taxon>
        <taxon>Spiralia</taxon>
        <taxon>Lophotrochozoa</taxon>
        <taxon>Mollusca</taxon>
        <taxon>Gastropoda</taxon>
        <taxon>Heterobranchia</taxon>
        <taxon>Euthyneura</taxon>
        <taxon>Panpulmonata</taxon>
        <taxon>Hygrophila</taxon>
        <taxon>Lymnaeoidea</taxon>
        <taxon>Planorbidae</taxon>
        <taxon>Biomphalaria</taxon>
    </lineage>
</organism>
<sequence>MKGLYSLSLGLVYLPLISPVTSTLWSADYNTDTCTCPCSAARYNLSAGAAITEQEAKEKAAELEKQLTVDKKATSFLSRTKHSQPDPRTTATSIGAVGSIIISLVFIVLCVSDITSCMKKGKVQPRKKRPKKSVVQAGVVDESHQDEENIRIITDVSLYRSLPDIFQTRTPHSSADDIHTFSVAKLLHAVNKSVFHFQGSTFNTDDVQASSFPPLSEPLLSGSRKSGLFFRGPFHRQAQSEIFRLQDCLQQDFRHDSTADIFGVNGIQAPYQSISLDKSS</sequence>
<comment type="caution">
    <text evidence="3">The sequence shown here is derived from an EMBL/GenBank/DDBJ whole genome shotgun (WGS) entry which is preliminary data.</text>
</comment>
<evidence type="ECO:0000256" key="2">
    <source>
        <dbReference type="SAM" id="SignalP"/>
    </source>
</evidence>
<feature type="chain" id="PRO_5042034533" evidence="2">
    <location>
        <begin position="23"/>
        <end position="280"/>
    </location>
</feature>
<feature type="transmembrane region" description="Helical" evidence="1">
    <location>
        <begin position="94"/>
        <end position="118"/>
    </location>
</feature>
<feature type="signal peptide" evidence="2">
    <location>
        <begin position="1"/>
        <end position="22"/>
    </location>
</feature>
<protein>
    <submittedName>
        <fullName evidence="3">Uncharacterized protein</fullName>
    </submittedName>
</protein>
<reference evidence="3" key="1">
    <citation type="journal article" date="2023" name="PLoS Negl. Trop. Dis.">
        <title>A genome sequence for Biomphalaria pfeifferi, the major vector snail for the human-infecting parasite Schistosoma mansoni.</title>
        <authorList>
            <person name="Bu L."/>
            <person name="Lu L."/>
            <person name="Laidemitt M.R."/>
            <person name="Zhang S.M."/>
            <person name="Mutuku M."/>
            <person name="Mkoji G."/>
            <person name="Steinauer M."/>
            <person name="Loker E.S."/>
        </authorList>
    </citation>
    <scope>NUCLEOTIDE SEQUENCE</scope>
    <source>
        <strain evidence="3">KasaAsao</strain>
    </source>
</reference>
<dbReference type="EMBL" id="JASAOG010000001">
    <property type="protein sequence ID" value="KAK0070123.1"/>
    <property type="molecule type" value="Genomic_DNA"/>
</dbReference>
<gene>
    <name evidence="3" type="ORF">Bpfe_000106</name>
</gene>
<proteinExistence type="predicted"/>
<keyword evidence="2" id="KW-0732">Signal</keyword>
<dbReference type="Proteomes" id="UP001233172">
    <property type="component" value="Unassembled WGS sequence"/>
</dbReference>
<keyword evidence="1" id="KW-1133">Transmembrane helix</keyword>
<evidence type="ECO:0000313" key="4">
    <source>
        <dbReference type="Proteomes" id="UP001233172"/>
    </source>
</evidence>
<evidence type="ECO:0000256" key="1">
    <source>
        <dbReference type="SAM" id="Phobius"/>
    </source>
</evidence>
<reference evidence="3" key="2">
    <citation type="submission" date="2023-04" db="EMBL/GenBank/DDBJ databases">
        <authorList>
            <person name="Bu L."/>
            <person name="Lu L."/>
            <person name="Laidemitt M.R."/>
            <person name="Zhang S.M."/>
            <person name="Mutuku M."/>
            <person name="Mkoji G."/>
            <person name="Steinauer M."/>
            <person name="Loker E.S."/>
        </authorList>
    </citation>
    <scope>NUCLEOTIDE SEQUENCE</scope>
    <source>
        <strain evidence="3">KasaAsao</strain>
        <tissue evidence="3">Whole Snail</tissue>
    </source>
</reference>
<evidence type="ECO:0000313" key="3">
    <source>
        <dbReference type="EMBL" id="KAK0070123.1"/>
    </source>
</evidence>
<keyword evidence="1" id="KW-0812">Transmembrane</keyword>
<dbReference type="AlphaFoldDB" id="A0AAD8CCE6"/>
<accession>A0AAD8CCE6</accession>
<keyword evidence="4" id="KW-1185">Reference proteome</keyword>